<evidence type="ECO:0000256" key="4">
    <source>
        <dbReference type="ARBA" id="ARBA00023125"/>
    </source>
</evidence>
<protein>
    <recommendedName>
        <fullName evidence="2">Transcription elongation factor GreA</fullName>
    </recommendedName>
    <alternativeName>
        <fullName evidence="6">Transcript cleavage factor GreA</fullName>
    </alternativeName>
</protein>
<gene>
    <name evidence="9" type="ORF">A2W14_07500</name>
</gene>
<name>A0A1F5YTI8_9BACT</name>
<dbReference type="Gene3D" id="1.10.287.180">
    <property type="entry name" value="Transcription elongation factor, GreA/GreB, N-terminal domain"/>
    <property type="match status" value="1"/>
</dbReference>
<dbReference type="FunFam" id="1.10.287.180:FF:000001">
    <property type="entry name" value="Transcription elongation factor GreA"/>
    <property type="match status" value="1"/>
</dbReference>
<keyword evidence="5" id="KW-0804">Transcription</keyword>
<sequence length="152" mass="16528">MTSIIPFTADGMEKIKAEKETLLLKRKDKVDSLRIAREMGDLSENAAYKIARMELSSLDSRVRYLSYLIRAGKVQTSPIIGKIGIGSKITILQDNKNLAFEIVGSFESNPAKGKISHLSPLGKALMGKAAEDKITVSTPGGSNSYKIISVKN</sequence>
<dbReference type="AlphaFoldDB" id="A0A1F5YTI8"/>
<dbReference type="InterPro" id="IPR036953">
    <property type="entry name" value="GreA/GreB_C_sf"/>
</dbReference>
<evidence type="ECO:0000256" key="6">
    <source>
        <dbReference type="ARBA" id="ARBA00030776"/>
    </source>
</evidence>
<keyword evidence="4" id="KW-0238">DNA-binding</keyword>
<dbReference type="InterPro" id="IPR023459">
    <property type="entry name" value="Tscrpt_elong_fac_GreA/B_fam"/>
</dbReference>
<evidence type="ECO:0000256" key="1">
    <source>
        <dbReference type="ARBA" id="ARBA00008213"/>
    </source>
</evidence>
<dbReference type="Proteomes" id="UP000176665">
    <property type="component" value="Unassembled WGS sequence"/>
</dbReference>
<evidence type="ECO:0000256" key="2">
    <source>
        <dbReference type="ARBA" id="ARBA00013729"/>
    </source>
</evidence>
<evidence type="ECO:0000259" key="8">
    <source>
        <dbReference type="Pfam" id="PF03449"/>
    </source>
</evidence>
<dbReference type="GO" id="GO:0006354">
    <property type="term" value="P:DNA-templated transcription elongation"/>
    <property type="evidence" value="ECO:0007669"/>
    <property type="project" value="TreeGrafter"/>
</dbReference>
<evidence type="ECO:0000259" key="7">
    <source>
        <dbReference type="Pfam" id="PF01272"/>
    </source>
</evidence>
<dbReference type="SUPFAM" id="SSF46557">
    <property type="entry name" value="GreA transcript cleavage protein, N-terminal domain"/>
    <property type="match status" value="1"/>
</dbReference>
<dbReference type="PIRSF" id="PIRSF006092">
    <property type="entry name" value="GreA_GreB"/>
    <property type="match status" value="1"/>
</dbReference>
<evidence type="ECO:0000256" key="3">
    <source>
        <dbReference type="ARBA" id="ARBA00023015"/>
    </source>
</evidence>
<evidence type="ECO:0000313" key="10">
    <source>
        <dbReference type="Proteomes" id="UP000176665"/>
    </source>
</evidence>
<comment type="caution">
    <text evidence="9">The sequence shown here is derived from an EMBL/GenBank/DDBJ whole genome shotgun (WGS) entry which is preliminary data.</text>
</comment>
<dbReference type="Pfam" id="PF03449">
    <property type="entry name" value="GreA_GreB_N"/>
    <property type="match status" value="1"/>
</dbReference>
<dbReference type="EMBL" id="MFJA01000027">
    <property type="protein sequence ID" value="OGG03393.1"/>
    <property type="molecule type" value="Genomic_DNA"/>
</dbReference>
<dbReference type="PANTHER" id="PTHR30437:SF4">
    <property type="entry name" value="TRANSCRIPTION ELONGATION FACTOR GREA"/>
    <property type="match status" value="1"/>
</dbReference>
<dbReference type="PANTHER" id="PTHR30437">
    <property type="entry name" value="TRANSCRIPTION ELONGATION FACTOR GREA"/>
    <property type="match status" value="1"/>
</dbReference>
<dbReference type="GO" id="GO:0003677">
    <property type="term" value="F:DNA binding"/>
    <property type="evidence" value="ECO:0007669"/>
    <property type="project" value="UniProtKB-KW"/>
</dbReference>
<evidence type="ECO:0000313" key="9">
    <source>
        <dbReference type="EMBL" id="OGG03393.1"/>
    </source>
</evidence>
<accession>A0A1F5YTI8</accession>
<feature type="domain" description="Transcription elongation factor GreA/GreB N-terminal" evidence="8">
    <location>
        <begin position="5"/>
        <end position="71"/>
    </location>
</feature>
<evidence type="ECO:0000256" key="5">
    <source>
        <dbReference type="ARBA" id="ARBA00023163"/>
    </source>
</evidence>
<keyword evidence="3" id="KW-0805">Transcription regulation</keyword>
<dbReference type="SUPFAM" id="SSF54534">
    <property type="entry name" value="FKBP-like"/>
    <property type="match status" value="1"/>
</dbReference>
<dbReference type="Pfam" id="PF01272">
    <property type="entry name" value="GreA_GreB"/>
    <property type="match status" value="1"/>
</dbReference>
<dbReference type="Gene3D" id="3.10.50.30">
    <property type="entry name" value="Transcription elongation factor, GreA/GreB, C-terminal domain"/>
    <property type="match status" value="1"/>
</dbReference>
<dbReference type="GO" id="GO:0032784">
    <property type="term" value="P:regulation of DNA-templated transcription elongation"/>
    <property type="evidence" value="ECO:0007669"/>
    <property type="project" value="InterPro"/>
</dbReference>
<organism evidence="9 10">
    <name type="scientific">Candidatus Gottesmanbacteria bacterium RBG_16_37_8</name>
    <dbReference type="NCBI Taxonomy" id="1798371"/>
    <lineage>
        <taxon>Bacteria</taxon>
        <taxon>Candidatus Gottesmaniibacteriota</taxon>
    </lineage>
</organism>
<dbReference type="STRING" id="1798371.A2W14_07500"/>
<dbReference type="InterPro" id="IPR036805">
    <property type="entry name" value="Tscrpt_elong_fac_GreA/B_N_sf"/>
</dbReference>
<proteinExistence type="inferred from homology"/>
<dbReference type="InterPro" id="IPR001437">
    <property type="entry name" value="Tscrpt_elong_fac_GreA/B_C"/>
</dbReference>
<reference evidence="9 10" key="1">
    <citation type="journal article" date="2016" name="Nat. Commun.">
        <title>Thousands of microbial genomes shed light on interconnected biogeochemical processes in an aquifer system.</title>
        <authorList>
            <person name="Anantharaman K."/>
            <person name="Brown C.T."/>
            <person name="Hug L.A."/>
            <person name="Sharon I."/>
            <person name="Castelle C.J."/>
            <person name="Probst A.J."/>
            <person name="Thomas B.C."/>
            <person name="Singh A."/>
            <person name="Wilkins M.J."/>
            <person name="Karaoz U."/>
            <person name="Brodie E.L."/>
            <person name="Williams K.H."/>
            <person name="Hubbard S.S."/>
            <person name="Banfield J.F."/>
        </authorList>
    </citation>
    <scope>NUCLEOTIDE SEQUENCE [LARGE SCALE GENOMIC DNA]</scope>
</reference>
<dbReference type="InterPro" id="IPR022691">
    <property type="entry name" value="Tscrpt_elong_fac_GreA/B_N"/>
</dbReference>
<dbReference type="GO" id="GO:0070063">
    <property type="term" value="F:RNA polymerase binding"/>
    <property type="evidence" value="ECO:0007669"/>
    <property type="project" value="InterPro"/>
</dbReference>
<feature type="domain" description="Transcription elongation factor GreA/GreB C-terminal" evidence="7">
    <location>
        <begin position="81"/>
        <end position="151"/>
    </location>
</feature>
<comment type="similarity">
    <text evidence="1">Belongs to the GreA/GreB family.</text>
</comment>